<feature type="region of interest" description="Disordered" evidence="1">
    <location>
        <begin position="200"/>
        <end position="230"/>
    </location>
</feature>
<evidence type="ECO:0000256" key="2">
    <source>
        <dbReference type="SAM" id="Phobius"/>
    </source>
</evidence>
<feature type="transmembrane region" description="Helical" evidence="2">
    <location>
        <begin position="67"/>
        <end position="91"/>
    </location>
</feature>
<accession>A0A1Y3AN32</accession>
<comment type="caution">
    <text evidence="3">The sequence shown here is derived from an EMBL/GenBank/DDBJ whole genome shotgun (WGS) entry which is preliminary data.</text>
</comment>
<feature type="compositionally biased region" description="Basic residues" evidence="1">
    <location>
        <begin position="200"/>
        <end position="215"/>
    </location>
</feature>
<organism evidence="3 4">
    <name type="scientific">Euroglyphus maynei</name>
    <name type="common">Mayne's house dust mite</name>
    <dbReference type="NCBI Taxonomy" id="6958"/>
    <lineage>
        <taxon>Eukaryota</taxon>
        <taxon>Metazoa</taxon>
        <taxon>Ecdysozoa</taxon>
        <taxon>Arthropoda</taxon>
        <taxon>Chelicerata</taxon>
        <taxon>Arachnida</taxon>
        <taxon>Acari</taxon>
        <taxon>Acariformes</taxon>
        <taxon>Sarcoptiformes</taxon>
        <taxon>Astigmata</taxon>
        <taxon>Psoroptidia</taxon>
        <taxon>Analgoidea</taxon>
        <taxon>Pyroglyphidae</taxon>
        <taxon>Pyroglyphinae</taxon>
        <taxon>Euroglyphus</taxon>
    </lineage>
</organism>
<dbReference type="EMBL" id="MUJZ01071046">
    <property type="protein sequence ID" value="OTF69338.1"/>
    <property type="molecule type" value="Genomic_DNA"/>
</dbReference>
<gene>
    <name evidence="3" type="ORF">BLA29_001064</name>
</gene>
<keyword evidence="2" id="KW-0472">Membrane</keyword>
<reference evidence="3 4" key="1">
    <citation type="submission" date="2017-03" db="EMBL/GenBank/DDBJ databases">
        <title>Genome Survey of Euroglyphus maynei.</title>
        <authorList>
            <person name="Arlian L.G."/>
            <person name="Morgan M.S."/>
            <person name="Rider S.D."/>
        </authorList>
    </citation>
    <scope>NUCLEOTIDE SEQUENCE [LARGE SCALE GENOMIC DNA]</scope>
    <source>
        <strain evidence="3">Arlian Lab</strain>
        <tissue evidence="3">Whole body</tissue>
    </source>
</reference>
<evidence type="ECO:0000313" key="4">
    <source>
        <dbReference type="Proteomes" id="UP000194236"/>
    </source>
</evidence>
<proteinExistence type="predicted"/>
<dbReference type="AlphaFoldDB" id="A0A1Y3AN32"/>
<keyword evidence="2" id="KW-1133">Transmembrane helix</keyword>
<keyword evidence="4" id="KW-1185">Reference proteome</keyword>
<feature type="region of interest" description="Disordered" evidence="1">
    <location>
        <begin position="238"/>
        <end position="257"/>
    </location>
</feature>
<feature type="transmembrane region" description="Helical" evidence="2">
    <location>
        <begin position="34"/>
        <end position="55"/>
    </location>
</feature>
<feature type="transmembrane region" description="Helical" evidence="2">
    <location>
        <begin position="152"/>
        <end position="176"/>
    </location>
</feature>
<evidence type="ECO:0000313" key="3">
    <source>
        <dbReference type="EMBL" id="OTF69338.1"/>
    </source>
</evidence>
<dbReference type="Proteomes" id="UP000194236">
    <property type="component" value="Unassembled WGS sequence"/>
</dbReference>
<name>A0A1Y3AN32_EURMA</name>
<dbReference type="OrthoDB" id="6495142at2759"/>
<keyword evidence="2" id="KW-0812">Transmembrane</keyword>
<feature type="transmembrane region" description="Helical" evidence="2">
    <location>
        <begin position="111"/>
        <end position="131"/>
    </location>
</feature>
<evidence type="ECO:0000256" key="1">
    <source>
        <dbReference type="SAM" id="MobiDB-lite"/>
    </source>
</evidence>
<protein>
    <submittedName>
        <fullName evidence="3">Uncharacterized protein</fullName>
    </submittedName>
</protein>
<sequence>MQKIRAFPFGREKLTEIEDDIRPTSNVTCLETYYFIYASLNIIYALNAFTFLAKCSQPNAECRLQMIFVLGLISCGLSCVAFILLVLPFRYVIKVYYHNNMGRGFCKLARFFYLLIVLLIGFMTAGFACELSTKNEFHSVNEANHLFRSDTFWLVTTGFSVFLYFCIVCMAIPLAICINYIQLPSDQHWRQQLQDTWARAQRHGHGKNSRQRRHYSTTQNRNPLHSYRSDEAQSLITSRNNLDDRQNETTTTDPSTDIDTYYNMLIKRKNEIKSISTFAKQQSLLGGGGLRRHFKRRQRQSPVGATITDNLLSFGKYNKPQQIAEKQKQQQQMGNDSLHQFSSAGEDYYQLMLQHQKVRSVSQYKAMANK</sequence>